<proteinExistence type="predicted"/>
<dbReference type="Proteomes" id="UP000502248">
    <property type="component" value="Chromosome"/>
</dbReference>
<dbReference type="AlphaFoldDB" id="A0A7Z2VFP5"/>
<keyword evidence="1" id="KW-0378">Hydrolase</keyword>
<organism evidence="3 4">
    <name type="scientific">Cohnella herbarum</name>
    <dbReference type="NCBI Taxonomy" id="2728023"/>
    <lineage>
        <taxon>Bacteria</taxon>
        <taxon>Bacillati</taxon>
        <taxon>Bacillota</taxon>
        <taxon>Bacilli</taxon>
        <taxon>Bacillales</taxon>
        <taxon>Paenibacillaceae</taxon>
        <taxon>Cohnella</taxon>
    </lineage>
</organism>
<dbReference type="InterPro" id="IPR042000">
    <property type="entry name" value="Sortase_D_2"/>
</dbReference>
<reference evidence="3 4" key="1">
    <citation type="submission" date="2020-04" db="EMBL/GenBank/DDBJ databases">
        <title>Genome sequencing of novel species.</title>
        <authorList>
            <person name="Heo J."/>
            <person name="Kim S.-J."/>
            <person name="Kim J.-S."/>
            <person name="Hong S.-B."/>
            <person name="Kwon S.-W."/>
        </authorList>
    </citation>
    <scope>NUCLEOTIDE SEQUENCE [LARGE SCALE GENOMIC DNA]</scope>
    <source>
        <strain evidence="3 4">MFER-1</strain>
    </source>
</reference>
<keyword evidence="4" id="KW-1185">Reference proteome</keyword>
<gene>
    <name evidence="3" type="ORF">HH215_03545</name>
</gene>
<dbReference type="CDD" id="cd06166">
    <property type="entry name" value="Sortase_D_2"/>
    <property type="match status" value="1"/>
</dbReference>
<dbReference type="RefSeq" id="WP_169278647.1">
    <property type="nucleotide sequence ID" value="NZ_CP051680.1"/>
</dbReference>
<dbReference type="Gene3D" id="2.40.260.10">
    <property type="entry name" value="Sortase"/>
    <property type="match status" value="1"/>
</dbReference>
<evidence type="ECO:0000313" key="3">
    <source>
        <dbReference type="EMBL" id="QJD82348.1"/>
    </source>
</evidence>
<name>A0A7Z2VFP5_9BACL</name>
<dbReference type="InterPro" id="IPR005754">
    <property type="entry name" value="Sortase"/>
</dbReference>
<feature type="active site" description="Proton donor/acceptor" evidence="2">
    <location>
        <position position="137"/>
    </location>
</feature>
<accession>A0A7Z2VFP5</accession>
<dbReference type="NCBIfam" id="TIGR01076">
    <property type="entry name" value="sortase_fam"/>
    <property type="match status" value="1"/>
</dbReference>
<sequence length="218" mass="24231">MKIVPYLLIAAGIVLFVFPVAREYINEREQQQLVRELERSIAPADSKPSIDSENARLTELLQSGLEGATEEESERPTIEEPLQTLDDKTIAIIEIDKIDLKLPVLEGATTKNMKVGAAHMTETAQLGEIGNAAVAAHRAHTKGRLFNRLDEIEIGDMIDIRMRDGKVMYRVTEIKIVEPTDLSVLNGNQSDAMLTLITCDPLVNPTHRLIVHAIKSEE</sequence>
<evidence type="ECO:0000256" key="1">
    <source>
        <dbReference type="ARBA" id="ARBA00022801"/>
    </source>
</evidence>
<evidence type="ECO:0000256" key="2">
    <source>
        <dbReference type="PIRSR" id="PIRSR605754-1"/>
    </source>
</evidence>
<feature type="active site" description="Acyl-thioester intermediate" evidence="2">
    <location>
        <position position="199"/>
    </location>
</feature>
<protein>
    <submittedName>
        <fullName evidence="3">Class D sortase</fullName>
    </submittedName>
</protein>
<dbReference type="InterPro" id="IPR023365">
    <property type="entry name" value="Sortase_dom-sf"/>
</dbReference>
<dbReference type="SUPFAM" id="SSF63817">
    <property type="entry name" value="Sortase"/>
    <property type="match status" value="1"/>
</dbReference>
<dbReference type="KEGG" id="cheb:HH215_03545"/>
<evidence type="ECO:0000313" key="4">
    <source>
        <dbReference type="Proteomes" id="UP000502248"/>
    </source>
</evidence>
<dbReference type="Pfam" id="PF04203">
    <property type="entry name" value="Sortase"/>
    <property type="match status" value="1"/>
</dbReference>
<dbReference type="GO" id="GO:0016787">
    <property type="term" value="F:hydrolase activity"/>
    <property type="evidence" value="ECO:0007669"/>
    <property type="project" value="UniProtKB-KW"/>
</dbReference>
<dbReference type="EMBL" id="CP051680">
    <property type="protein sequence ID" value="QJD82348.1"/>
    <property type="molecule type" value="Genomic_DNA"/>
</dbReference>